<comment type="subcellular location">
    <subcellularLocation>
        <location evidence="1 11">Secreted</location>
    </subcellularLocation>
</comment>
<dbReference type="InterPro" id="IPR022352">
    <property type="entry name" value="Ins/IGF/rlx"/>
</dbReference>
<evidence type="ECO:0000256" key="2">
    <source>
        <dbReference type="ARBA" id="ARBA00009034"/>
    </source>
</evidence>
<dbReference type="PRINTS" id="PR00276">
    <property type="entry name" value="INSULINFAMLY"/>
</dbReference>
<comment type="function">
    <text evidence="8">Seems to play a role in testicular function. May be a trophic hormone with a role in testicular descent in fetal life. Is a ligand for LGR8 receptor.</text>
</comment>
<evidence type="ECO:0000256" key="8">
    <source>
        <dbReference type="ARBA" id="ARBA00025288"/>
    </source>
</evidence>
<dbReference type="SUPFAM" id="SSF56994">
    <property type="entry name" value="Insulin-like"/>
    <property type="match status" value="1"/>
</dbReference>
<evidence type="ECO:0000256" key="4">
    <source>
        <dbReference type="ARBA" id="ARBA00022525"/>
    </source>
</evidence>
<organism evidence="13 14">
    <name type="scientific">Orycteropus afer afer</name>
    <dbReference type="NCBI Taxonomy" id="1230840"/>
    <lineage>
        <taxon>Eukaryota</taxon>
        <taxon>Metazoa</taxon>
        <taxon>Chordata</taxon>
        <taxon>Craniata</taxon>
        <taxon>Vertebrata</taxon>
        <taxon>Euteleostomi</taxon>
        <taxon>Mammalia</taxon>
        <taxon>Eutheria</taxon>
        <taxon>Afrotheria</taxon>
        <taxon>Tubulidentata</taxon>
        <taxon>Orycteropodidae</taxon>
        <taxon>Orycteropus</taxon>
    </lineage>
</organism>
<evidence type="ECO:0000256" key="7">
    <source>
        <dbReference type="ARBA" id="ARBA00023157"/>
    </source>
</evidence>
<evidence type="ECO:0000256" key="6">
    <source>
        <dbReference type="ARBA" id="ARBA00022729"/>
    </source>
</evidence>
<keyword evidence="4 11" id="KW-0964">Secreted</keyword>
<evidence type="ECO:0000256" key="3">
    <source>
        <dbReference type="ARBA" id="ARBA00014427"/>
    </source>
</evidence>
<keyword evidence="5" id="KW-0165">Cleavage on pair of basic residues</keyword>
<evidence type="ECO:0000256" key="5">
    <source>
        <dbReference type="ARBA" id="ARBA00022685"/>
    </source>
</evidence>
<dbReference type="InterPro" id="IPR036438">
    <property type="entry name" value="Insulin-like_sf"/>
</dbReference>
<evidence type="ECO:0000313" key="13">
    <source>
        <dbReference type="Proteomes" id="UP000694850"/>
    </source>
</evidence>
<evidence type="ECO:0000313" key="14">
    <source>
        <dbReference type="RefSeq" id="XP_007943655.1"/>
    </source>
</evidence>
<dbReference type="GO" id="GO:0005615">
    <property type="term" value="C:extracellular space"/>
    <property type="evidence" value="ECO:0007669"/>
    <property type="project" value="TreeGrafter"/>
</dbReference>
<dbReference type="PANTHER" id="PTHR10423:SF3">
    <property type="entry name" value="INSULIN-LIKE 3"/>
    <property type="match status" value="1"/>
</dbReference>
<evidence type="ECO:0000256" key="1">
    <source>
        <dbReference type="ARBA" id="ARBA00004613"/>
    </source>
</evidence>
<dbReference type="GO" id="GO:0005179">
    <property type="term" value="F:hormone activity"/>
    <property type="evidence" value="ECO:0007669"/>
    <property type="project" value="InterPro"/>
</dbReference>
<comment type="similarity">
    <text evidence="2 11">Belongs to the insulin family.</text>
</comment>
<dbReference type="RefSeq" id="XP_007943655.1">
    <property type="nucleotide sequence ID" value="XM_007945464.1"/>
</dbReference>
<evidence type="ECO:0000256" key="10">
    <source>
        <dbReference type="ARBA" id="ARBA00032881"/>
    </source>
</evidence>
<sequence length="126" mass="13776">MALLLLLLGPSLALRPAPDPEASREKLCGAHFVRALVRVCGGPRWSLEAGKPATRVDREMLKWLEGPHLLHGLAANRDLMVAPGPQPLLLSSRHHHQHRRATANNPAQRCCISGCTQQNLLALCPH</sequence>
<dbReference type="CDD" id="cd04365">
    <property type="entry name" value="IlGF_relaxin_like"/>
    <property type="match status" value="1"/>
</dbReference>
<dbReference type="Proteomes" id="UP000694850">
    <property type="component" value="Unplaced"/>
</dbReference>
<reference evidence="14" key="1">
    <citation type="submission" date="2025-08" db="UniProtKB">
        <authorList>
            <consortium name="RefSeq"/>
        </authorList>
    </citation>
    <scope>IDENTIFICATION</scope>
</reference>
<dbReference type="AlphaFoldDB" id="A0A8B7A6S2"/>
<dbReference type="OrthoDB" id="9448185at2759"/>
<evidence type="ECO:0000256" key="9">
    <source>
        <dbReference type="ARBA" id="ARBA00032209"/>
    </source>
</evidence>
<keyword evidence="13" id="KW-1185">Reference proteome</keyword>
<evidence type="ECO:0000259" key="12">
    <source>
        <dbReference type="SMART" id="SM00078"/>
    </source>
</evidence>
<dbReference type="Gene3D" id="1.10.100.10">
    <property type="entry name" value="Insulin-like"/>
    <property type="match status" value="1"/>
</dbReference>
<keyword evidence="7" id="KW-1015">Disulfide bond</keyword>
<dbReference type="InterPro" id="IPR016179">
    <property type="entry name" value="Insulin-like"/>
</dbReference>
<protein>
    <recommendedName>
        <fullName evidence="3">Insulin-like 3</fullName>
    </recommendedName>
    <alternativeName>
        <fullName evidence="10">Leydig insulin-like peptide</fullName>
    </alternativeName>
    <alternativeName>
        <fullName evidence="9">Relaxin-like factor</fullName>
    </alternativeName>
</protein>
<keyword evidence="6" id="KW-0732">Signal</keyword>
<dbReference type="PROSITE" id="PS00262">
    <property type="entry name" value="INSULIN"/>
    <property type="match status" value="1"/>
</dbReference>
<dbReference type="CTD" id="3640"/>
<dbReference type="SMART" id="SM00078">
    <property type="entry name" value="IlGF"/>
    <property type="match status" value="1"/>
</dbReference>
<dbReference type="InterPro" id="IPR043387">
    <property type="entry name" value="INSL3/INSL4"/>
</dbReference>
<dbReference type="GeneID" id="103200878"/>
<gene>
    <name evidence="14" type="primary">INSL3</name>
</gene>
<dbReference type="GO" id="GO:0007193">
    <property type="term" value="P:adenylate cyclase-inhibiting G protein-coupled receptor signaling pathway"/>
    <property type="evidence" value="ECO:0007669"/>
    <property type="project" value="TreeGrafter"/>
</dbReference>
<dbReference type="PANTHER" id="PTHR10423">
    <property type="entry name" value="INSULIN-LIKE 3"/>
    <property type="match status" value="1"/>
</dbReference>
<evidence type="ECO:0000256" key="11">
    <source>
        <dbReference type="RuleBase" id="RU000406"/>
    </source>
</evidence>
<proteinExistence type="inferred from homology"/>
<feature type="domain" description="Insulin-like" evidence="12">
    <location>
        <begin position="25"/>
        <end position="124"/>
    </location>
</feature>
<name>A0A8B7A6S2_ORYAF</name>
<dbReference type="InterPro" id="IPR022353">
    <property type="entry name" value="Insulin_CS"/>
</dbReference>
<dbReference type="Pfam" id="PF00049">
    <property type="entry name" value="Insulin"/>
    <property type="match status" value="1"/>
</dbReference>
<dbReference type="GO" id="GO:0001664">
    <property type="term" value="F:G protein-coupled receptor binding"/>
    <property type="evidence" value="ECO:0007669"/>
    <property type="project" value="TreeGrafter"/>
</dbReference>
<accession>A0A8B7A6S2</accession>